<dbReference type="InterPro" id="IPR000595">
    <property type="entry name" value="cNMP-bd_dom"/>
</dbReference>
<dbReference type="InterPro" id="IPR036390">
    <property type="entry name" value="WH_DNA-bd_sf"/>
</dbReference>
<comment type="caution">
    <text evidence="6">The sequence shown here is derived from an EMBL/GenBank/DDBJ whole genome shotgun (WGS) entry which is preliminary data.</text>
</comment>
<sequence length="253" mass="27214">MASLGARDIATIRGLGETAVAVRRHETIRREGQLVDGVWLMLHGWVASSMLLPAGQRQIVKVHIAGDMLGTPSMALERAADTLTALTDGWIARVPLARLRALFDDAPRVAALLLMAVQLERVALMDAVAAIGKTSARERLANFLVDLHQRLSQVGLTQGASFDMPLTQEQIGDALGLTAVHVNRTIRALEREGLIARRGQTITLGDLPMLERLSPLPRRTPWFDPDWLPAGIGGPASDDGAAVEPAPTRAARA</sequence>
<evidence type="ECO:0000313" key="6">
    <source>
        <dbReference type="EMBL" id="PCG10715.1"/>
    </source>
</evidence>
<dbReference type="CDD" id="cd00038">
    <property type="entry name" value="CAP_ED"/>
    <property type="match status" value="1"/>
</dbReference>
<dbReference type="Pfam" id="PF00027">
    <property type="entry name" value="cNMP_binding"/>
    <property type="match status" value="1"/>
</dbReference>
<dbReference type="EMBL" id="NWVD01000001">
    <property type="protein sequence ID" value="PCG10715.1"/>
    <property type="molecule type" value="Genomic_DNA"/>
</dbReference>
<keyword evidence="7" id="KW-1185">Reference proteome</keyword>
<dbReference type="GO" id="GO:0003677">
    <property type="term" value="F:DNA binding"/>
    <property type="evidence" value="ECO:0007669"/>
    <property type="project" value="UniProtKB-KW"/>
</dbReference>
<dbReference type="InterPro" id="IPR036388">
    <property type="entry name" value="WH-like_DNA-bd_sf"/>
</dbReference>
<dbReference type="PRINTS" id="PR00034">
    <property type="entry name" value="HTHCRP"/>
</dbReference>
<evidence type="ECO:0000313" key="7">
    <source>
        <dbReference type="Proteomes" id="UP000218784"/>
    </source>
</evidence>
<feature type="region of interest" description="Disordered" evidence="4">
    <location>
        <begin position="229"/>
        <end position="253"/>
    </location>
</feature>
<dbReference type="Gene3D" id="1.10.10.10">
    <property type="entry name" value="Winged helix-like DNA-binding domain superfamily/Winged helix DNA-binding domain"/>
    <property type="match status" value="1"/>
</dbReference>
<evidence type="ECO:0000256" key="1">
    <source>
        <dbReference type="ARBA" id="ARBA00023015"/>
    </source>
</evidence>
<dbReference type="AlphaFoldDB" id="A0A2A4I461"/>
<dbReference type="InterPro" id="IPR014710">
    <property type="entry name" value="RmlC-like_jellyroll"/>
</dbReference>
<protein>
    <submittedName>
        <fullName evidence="6">Crp/Fnr family transcriptional regulator</fullName>
    </submittedName>
</protein>
<accession>A0A2A4I461</accession>
<gene>
    <name evidence="6" type="ORF">COA17_04880</name>
</gene>
<dbReference type="SMART" id="SM00419">
    <property type="entry name" value="HTH_CRP"/>
    <property type="match status" value="1"/>
</dbReference>
<dbReference type="SUPFAM" id="SSF46785">
    <property type="entry name" value="Winged helix' DNA-binding domain"/>
    <property type="match status" value="1"/>
</dbReference>
<feature type="domain" description="HTH crp-type" evidence="5">
    <location>
        <begin position="134"/>
        <end position="208"/>
    </location>
</feature>
<name>A0A2A4I461_9SPHN</name>
<evidence type="ECO:0000259" key="5">
    <source>
        <dbReference type="PROSITE" id="PS51063"/>
    </source>
</evidence>
<keyword evidence="3" id="KW-0804">Transcription</keyword>
<evidence type="ECO:0000256" key="2">
    <source>
        <dbReference type="ARBA" id="ARBA00023125"/>
    </source>
</evidence>
<dbReference type="SUPFAM" id="SSF51206">
    <property type="entry name" value="cAMP-binding domain-like"/>
    <property type="match status" value="1"/>
</dbReference>
<evidence type="ECO:0000256" key="4">
    <source>
        <dbReference type="SAM" id="MobiDB-lite"/>
    </source>
</evidence>
<dbReference type="InterPro" id="IPR012318">
    <property type="entry name" value="HTH_CRP"/>
</dbReference>
<dbReference type="CDD" id="cd00092">
    <property type="entry name" value="HTH_CRP"/>
    <property type="match status" value="1"/>
</dbReference>
<keyword evidence="2" id="KW-0238">DNA-binding</keyword>
<dbReference type="Proteomes" id="UP000218784">
    <property type="component" value="Unassembled WGS sequence"/>
</dbReference>
<evidence type="ECO:0000256" key="3">
    <source>
        <dbReference type="ARBA" id="ARBA00023163"/>
    </source>
</evidence>
<dbReference type="Pfam" id="PF13545">
    <property type="entry name" value="HTH_Crp_2"/>
    <property type="match status" value="1"/>
</dbReference>
<keyword evidence="1" id="KW-0805">Transcription regulation</keyword>
<proteinExistence type="predicted"/>
<dbReference type="GO" id="GO:0006355">
    <property type="term" value="P:regulation of DNA-templated transcription"/>
    <property type="evidence" value="ECO:0007669"/>
    <property type="project" value="InterPro"/>
</dbReference>
<reference evidence="6 7" key="1">
    <citation type="submission" date="2017-09" db="EMBL/GenBank/DDBJ databases">
        <title>Sphingomonas ginsenosidimutans KACC 14949, whole genome shotgun sequence.</title>
        <authorList>
            <person name="Feng G."/>
            <person name="Zhu H."/>
        </authorList>
    </citation>
    <scope>NUCLEOTIDE SEQUENCE [LARGE SCALE GENOMIC DNA]</scope>
    <source>
        <strain evidence="6 7">KACC 14949</strain>
    </source>
</reference>
<dbReference type="InterPro" id="IPR018490">
    <property type="entry name" value="cNMP-bd_dom_sf"/>
</dbReference>
<dbReference type="PROSITE" id="PS51063">
    <property type="entry name" value="HTH_CRP_2"/>
    <property type="match status" value="1"/>
</dbReference>
<organism evidence="6 7">
    <name type="scientific">Sphingomonas ginsenosidimutans</name>
    <dbReference type="NCBI Taxonomy" id="862134"/>
    <lineage>
        <taxon>Bacteria</taxon>
        <taxon>Pseudomonadati</taxon>
        <taxon>Pseudomonadota</taxon>
        <taxon>Alphaproteobacteria</taxon>
        <taxon>Sphingomonadales</taxon>
        <taxon>Sphingomonadaceae</taxon>
        <taxon>Sphingomonas</taxon>
    </lineage>
</organism>
<dbReference type="Gene3D" id="2.60.120.10">
    <property type="entry name" value="Jelly Rolls"/>
    <property type="match status" value="1"/>
</dbReference>